<dbReference type="AlphaFoldDB" id="A0A8G0LGQ0"/>
<reference evidence="2 3" key="1">
    <citation type="journal article" date="2021" name="BMC Genomics">
        <title>Telomere-to-telomere genome assembly of asparaginase-producing Trichoderma simmonsii.</title>
        <authorList>
            <person name="Chung D."/>
            <person name="Kwon Y.M."/>
            <person name="Yang Y."/>
        </authorList>
    </citation>
    <scope>NUCLEOTIDE SEQUENCE [LARGE SCALE GENOMIC DNA]</scope>
    <source>
        <strain evidence="2 3">GH-Sj1</strain>
    </source>
</reference>
<dbReference type="EMBL" id="CP075867">
    <property type="protein sequence ID" value="QYT00979.1"/>
    <property type="molecule type" value="Genomic_DNA"/>
</dbReference>
<protein>
    <submittedName>
        <fullName evidence="2">Uncharacterized protein</fullName>
    </submittedName>
</protein>
<evidence type="ECO:0000313" key="3">
    <source>
        <dbReference type="Proteomes" id="UP000826661"/>
    </source>
</evidence>
<proteinExistence type="predicted"/>
<sequence>MSENDNAQSESQIARYMLVVQSSNIYYDQDDFEIAVQQTIRQRDTTIIFWYEGYAILGFETIADYEATEEDLLDHRACGCVVRISRQEKLALEFIQEAARTAAAAAAAASAPAAPAPTVQAPAPIALTTAAAASTAVTTTSVTEKTNYGWFHWPGCVKDRSDYGSDGGSDSGSECGCYRGAESPPDLPEIEYLD</sequence>
<dbReference type="Proteomes" id="UP000826661">
    <property type="component" value="Chromosome IV"/>
</dbReference>
<gene>
    <name evidence="2" type="ORF">H0G86_008036</name>
</gene>
<keyword evidence="3" id="KW-1185">Reference proteome</keyword>
<evidence type="ECO:0000256" key="1">
    <source>
        <dbReference type="SAM" id="MobiDB-lite"/>
    </source>
</evidence>
<feature type="region of interest" description="Disordered" evidence="1">
    <location>
        <begin position="162"/>
        <end position="194"/>
    </location>
</feature>
<accession>A0A8G0LGQ0</accession>
<evidence type="ECO:0000313" key="2">
    <source>
        <dbReference type="EMBL" id="QYT00979.1"/>
    </source>
</evidence>
<name>A0A8G0LGQ0_9HYPO</name>
<organism evidence="2 3">
    <name type="scientific">Trichoderma simmonsii</name>
    <dbReference type="NCBI Taxonomy" id="1491479"/>
    <lineage>
        <taxon>Eukaryota</taxon>
        <taxon>Fungi</taxon>
        <taxon>Dikarya</taxon>
        <taxon>Ascomycota</taxon>
        <taxon>Pezizomycotina</taxon>
        <taxon>Sordariomycetes</taxon>
        <taxon>Hypocreomycetidae</taxon>
        <taxon>Hypocreales</taxon>
        <taxon>Hypocreaceae</taxon>
        <taxon>Trichoderma</taxon>
    </lineage>
</organism>